<feature type="transmembrane region" description="Helical" evidence="2">
    <location>
        <begin position="455"/>
        <end position="475"/>
    </location>
</feature>
<keyword evidence="2" id="KW-0472">Membrane</keyword>
<accession>A0A9Q3FIQ0</accession>
<protein>
    <submittedName>
        <fullName evidence="3">Uncharacterized protein</fullName>
    </submittedName>
</protein>
<feature type="transmembrane region" description="Helical" evidence="2">
    <location>
        <begin position="411"/>
        <end position="435"/>
    </location>
</feature>
<dbReference type="Proteomes" id="UP000765509">
    <property type="component" value="Unassembled WGS sequence"/>
</dbReference>
<feature type="transmembrane region" description="Helical" evidence="2">
    <location>
        <begin position="207"/>
        <end position="232"/>
    </location>
</feature>
<name>A0A9Q3FIQ0_9BASI</name>
<evidence type="ECO:0000256" key="1">
    <source>
        <dbReference type="SAM" id="MobiDB-lite"/>
    </source>
</evidence>
<feature type="transmembrane region" description="Helical" evidence="2">
    <location>
        <begin position="38"/>
        <end position="60"/>
    </location>
</feature>
<keyword evidence="4" id="KW-1185">Reference proteome</keyword>
<feature type="transmembrane region" description="Helical" evidence="2">
    <location>
        <begin position="98"/>
        <end position="119"/>
    </location>
</feature>
<evidence type="ECO:0000256" key="2">
    <source>
        <dbReference type="SAM" id="Phobius"/>
    </source>
</evidence>
<reference evidence="3" key="1">
    <citation type="submission" date="2021-03" db="EMBL/GenBank/DDBJ databases">
        <title>Draft genome sequence of rust myrtle Austropuccinia psidii MF-1, a brazilian biotype.</title>
        <authorList>
            <person name="Quecine M.C."/>
            <person name="Pachon D.M.R."/>
            <person name="Bonatelli M.L."/>
            <person name="Correr F.H."/>
            <person name="Franceschini L.M."/>
            <person name="Leite T.F."/>
            <person name="Margarido G.R.A."/>
            <person name="Almeida C.A."/>
            <person name="Ferrarezi J.A."/>
            <person name="Labate C.A."/>
        </authorList>
    </citation>
    <scope>NUCLEOTIDE SEQUENCE</scope>
    <source>
        <strain evidence="3">MF-1</strain>
    </source>
</reference>
<feature type="transmembrane region" description="Helical" evidence="2">
    <location>
        <begin position="139"/>
        <end position="157"/>
    </location>
</feature>
<keyword evidence="2" id="KW-0812">Transmembrane</keyword>
<evidence type="ECO:0000313" key="4">
    <source>
        <dbReference type="Proteomes" id="UP000765509"/>
    </source>
</evidence>
<dbReference type="OrthoDB" id="2504518at2759"/>
<proteinExistence type="predicted"/>
<comment type="caution">
    <text evidence="3">The sequence shown here is derived from an EMBL/GenBank/DDBJ whole genome shotgun (WGS) entry which is preliminary data.</text>
</comment>
<keyword evidence="2" id="KW-1133">Transmembrane helix</keyword>
<feature type="transmembrane region" description="Helical" evidence="2">
    <location>
        <begin position="281"/>
        <end position="310"/>
    </location>
</feature>
<gene>
    <name evidence="3" type="ORF">O181_080468</name>
</gene>
<sequence length="496" mass="56662">MSQLPSWTSSIDQWVLLRDQLSQNSEPSLSTSSRLSTISLIVLCSISLMIYLFLSIIYHFSRCHPNQSFIYNHSPFRFIHLHLKPNHHSIIIQPNLSIILPFILSLHALLNIISISSLLNDIHQLKFKPQTYLIQQFNYSLLILAGILINWCLVYGLPPFNNLINQNNFNLIKSNHLNQSQSHHQSHQLTLFTLIKKKIVKSFTQNLNLISLILLFLIDILTPLPFVIIISLKINLINQLDQSLLDTINQVIQSANPTANLKILAISIINSIDKATDELYFYIKILAAIHLFLTLLILIISTLACCTNVIRRFFFKSLNRSPSKQSISLDPQDLDDQTKTKLSPSSTQNLEIFVPPSPPPTVLDDRKAHDWNSNLEPNHDPRQKTLTHQWFTNNQIKSSGKYSSNSIVIKLYLAAIWITGTSFTIMNFCILTNFFKYPNDISVGGLMILTLRWSSWAWNGSLSPTLAIMGCIMMMKRLKRPKSLTVVPMINQNRII</sequence>
<organism evidence="3 4">
    <name type="scientific">Austropuccinia psidii MF-1</name>
    <dbReference type="NCBI Taxonomy" id="1389203"/>
    <lineage>
        <taxon>Eukaryota</taxon>
        <taxon>Fungi</taxon>
        <taxon>Dikarya</taxon>
        <taxon>Basidiomycota</taxon>
        <taxon>Pucciniomycotina</taxon>
        <taxon>Pucciniomycetes</taxon>
        <taxon>Pucciniales</taxon>
        <taxon>Sphaerophragmiaceae</taxon>
        <taxon>Austropuccinia</taxon>
    </lineage>
</organism>
<dbReference type="AlphaFoldDB" id="A0A9Q3FIQ0"/>
<dbReference type="EMBL" id="AVOT02045395">
    <property type="protein sequence ID" value="MBW0540753.1"/>
    <property type="molecule type" value="Genomic_DNA"/>
</dbReference>
<evidence type="ECO:0000313" key="3">
    <source>
        <dbReference type="EMBL" id="MBW0540753.1"/>
    </source>
</evidence>
<feature type="region of interest" description="Disordered" evidence="1">
    <location>
        <begin position="322"/>
        <end position="346"/>
    </location>
</feature>